<evidence type="ECO:0000313" key="3">
    <source>
        <dbReference type="EMBL" id="GAA2334882.1"/>
    </source>
</evidence>
<dbReference type="Proteomes" id="UP001501218">
    <property type="component" value="Unassembled WGS sequence"/>
</dbReference>
<feature type="domain" description="Pyridoxamine 5'-phosphate oxidase N-terminal" evidence="2">
    <location>
        <begin position="18"/>
        <end position="129"/>
    </location>
</feature>
<dbReference type="PANTHER" id="PTHR35176:SF6">
    <property type="entry name" value="HEME OXYGENASE HI_0854-RELATED"/>
    <property type="match status" value="1"/>
</dbReference>
<evidence type="ECO:0000256" key="1">
    <source>
        <dbReference type="ARBA" id="ARBA00023002"/>
    </source>
</evidence>
<organism evidence="3 4">
    <name type="scientific">Saccharopolyspora halophila</name>
    <dbReference type="NCBI Taxonomy" id="405551"/>
    <lineage>
        <taxon>Bacteria</taxon>
        <taxon>Bacillati</taxon>
        <taxon>Actinomycetota</taxon>
        <taxon>Actinomycetes</taxon>
        <taxon>Pseudonocardiales</taxon>
        <taxon>Pseudonocardiaceae</taxon>
        <taxon>Saccharopolyspora</taxon>
    </lineage>
</organism>
<dbReference type="EMBL" id="BAAARA010000002">
    <property type="protein sequence ID" value="GAA2334882.1"/>
    <property type="molecule type" value="Genomic_DNA"/>
</dbReference>
<reference evidence="3 4" key="1">
    <citation type="journal article" date="2019" name="Int. J. Syst. Evol. Microbiol.">
        <title>The Global Catalogue of Microorganisms (GCM) 10K type strain sequencing project: providing services to taxonomists for standard genome sequencing and annotation.</title>
        <authorList>
            <consortium name="The Broad Institute Genomics Platform"/>
            <consortium name="The Broad Institute Genome Sequencing Center for Infectious Disease"/>
            <person name="Wu L."/>
            <person name="Ma J."/>
        </authorList>
    </citation>
    <scope>NUCLEOTIDE SEQUENCE [LARGE SCALE GENOMIC DNA]</scope>
    <source>
        <strain evidence="3 4">JCM 16221</strain>
    </source>
</reference>
<dbReference type="InterPro" id="IPR052019">
    <property type="entry name" value="F420H2_bilvrd_red/Heme_oxyg"/>
</dbReference>
<protein>
    <submittedName>
        <fullName evidence="3">Pyridoxamine 5'-phosphate oxidase family protein</fullName>
    </submittedName>
</protein>
<dbReference type="InterPro" id="IPR011576">
    <property type="entry name" value="Pyridox_Oxase_N"/>
</dbReference>
<dbReference type="SUPFAM" id="SSF50475">
    <property type="entry name" value="FMN-binding split barrel"/>
    <property type="match status" value="1"/>
</dbReference>
<evidence type="ECO:0000313" key="4">
    <source>
        <dbReference type="Proteomes" id="UP001501218"/>
    </source>
</evidence>
<keyword evidence="4" id="KW-1185">Reference proteome</keyword>
<gene>
    <name evidence="3" type="ORF">GCM10009854_08330</name>
</gene>
<sequence>MADWQEFAAQAPELATTVRGRLEAARHHVLATLRADGAPRVSGTEVAWHREQLTIGSMPAARKARDLQRDSRFALHCNPGDGSMTGADADVKLSGAAIEVTGDEHAARLAEVQPPDAAAHLFRLDLTEVVSTAVADDQTHLVITLWTPADGLRTFRRT</sequence>
<dbReference type="RefSeq" id="WP_344126707.1">
    <property type="nucleotide sequence ID" value="NZ_BAAARA010000002.1"/>
</dbReference>
<dbReference type="Pfam" id="PF01243">
    <property type="entry name" value="PNPOx_N"/>
    <property type="match status" value="1"/>
</dbReference>
<proteinExistence type="predicted"/>
<dbReference type="PANTHER" id="PTHR35176">
    <property type="entry name" value="HEME OXYGENASE HI_0854-RELATED"/>
    <property type="match status" value="1"/>
</dbReference>
<keyword evidence="1" id="KW-0560">Oxidoreductase</keyword>
<name>A0ABN3FQA7_9PSEU</name>
<evidence type="ECO:0000259" key="2">
    <source>
        <dbReference type="Pfam" id="PF01243"/>
    </source>
</evidence>
<accession>A0ABN3FQA7</accession>
<dbReference type="InterPro" id="IPR012349">
    <property type="entry name" value="Split_barrel_FMN-bd"/>
</dbReference>
<comment type="caution">
    <text evidence="3">The sequence shown here is derived from an EMBL/GenBank/DDBJ whole genome shotgun (WGS) entry which is preliminary data.</text>
</comment>
<dbReference type="Gene3D" id="2.30.110.10">
    <property type="entry name" value="Electron Transport, Fmn-binding Protein, Chain A"/>
    <property type="match status" value="1"/>
</dbReference>